<sequence length="165" mass="18441">MAGRALIPFLAEDLYFDDIFDEINRDAMRMQHDMRNAMMRLAPRDPISARPIGSLQQQLAHLRQPVNTKPDGSKALDLKLDVSNYKPEEIDIRTVGRDVCVHAKHEEKTDNSSVYQEFTRKFTLPEGVDPNAVTSSLSKDGILSISGPVAGALEDAPRNIPIEKK</sequence>
<dbReference type="GO" id="GO:0051082">
    <property type="term" value="F:unfolded protein binding"/>
    <property type="evidence" value="ECO:0007669"/>
    <property type="project" value="TreeGrafter"/>
</dbReference>
<dbReference type="GO" id="GO:0042026">
    <property type="term" value="P:protein refolding"/>
    <property type="evidence" value="ECO:0007669"/>
    <property type="project" value="TreeGrafter"/>
</dbReference>
<evidence type="ECO:0000259" key="5">
    <source>
        <dbReference type="PROSITE" id="PS01031"/>
    </source>
</evidence>
<protein>
    <recommendedName>
        <fullName evidence="5">SHSP domain-containing protein</fullName>
    </recommendedName>
</protein>
<evidence type="ECO:0000256" key="2">
    <source>
        <dbReference type="PIRSR" id="PIRSR036514-1"/>
    </source>
</evidence>
<dbReference type="InterPro" id="IPR008978">
    <property type="entry name" value="HSP20-like_chaperone"/>
</dbReference>
<dbReference type="PANTHER" id="PTHR45640">
    <property type="entry name" value="HEAT SHOCK PROTEIN HSP-12.2-RELATED"/>
    <property type="match status" value="1"/>
</dbReference>
<keyword evidence="2" id="KW-0862">Zinc</keyword>
<reference evidence="6 7" key="1">
    <citation type="submission" date="2024-01" db="EMBL/GenBank/DDBJ databases">
        <title>The genome of the rayed Mediterranean limpet Patella caerulea (Linnaeus, 1758).</title>
        <authorList>
            <person name="Anh-Thu Weber A."/>
            <person name="Halstead-Nussloch G."/>
        </authorList>
    </citation>
    <scope>NUCLEOTIDE SEQUENCE [LARGE SCALE GENOMIC DNA]</scope>
    <source>
        <strain evidence="6">AATW-2023a</strain>
        <tissue evidence="6">Whole specimen</tissue>
    </source>
</reference>
<dbReference type="Proteomes" id="UP001347796">
    <property type="component" value="Unassembled WGS sequence"/>
</dbReference>
<dbReference type="GO" id="GO:0005737">
    <property type="term" value="C:cytoplasm"/>
    <property type="evidence" value="ECO:0007669"/>
    <property type="project" value="TreeGrafter"/>
</dbReference>
<evidence type="ECO:0000313" key="6">
    <source>
        <dbReference type="EMBL" id="KAK6175590.1"/>
    </source>
</evidence>
<evidence type="ECO:0000256" key="4">
    <source>
        <dbReference type="RuleBase" id="RU003616"/>
    </source>
</evidence>
<feature type="binding site" evidence="2">
    <location>
        <position position="107"/>
    </location>
    <ligand>
        <name>Zn(2+)</name>
        <dbReference type="ChEBI" id="CHEBI:29105"/>
        <label>2</label>
    </ligand>
</feature>
<dbReference type="SUPFAM" id="SSF49764">
    <property type="entry name" value="HSP20-like chaperones"/>
    <property type="match status" value="1"/>
</dbReference>
<dbReference type="InterPro" id="IPR002068">
    <property type="entry name" value="A-crystallin/Hsp20_dom"/>
</dbReference>
<feature type="binding site" evidence="2">
    <location>
        <position position="105"/>
    </location>
    <ligand>
        <name>Zn(2+)</name>
        <dbReference type="ChEBI" id="CHEBI:29105"/>
        <label>1</label>
    </ligand>
</feature>
<evidence type="ECO:0000256" key="3">
    <source>
        <dbReference type="PROSITE-ProRule" id="PRU00285"/>
    </source>
</evidence>
<comment type="caution">
    <text evidence="6">The sequence shown here is derived from an EMBL/GenBank/DDBJ whole genome shotgun (WGS) entry which is preliminary data.</text>
</comment>
<dbReference type="Pfam" id="PF00011">
    <property type="entry name" value="HSP20"/>
    <property type="match status" value="1"/>
</dbReference>
<dbReference type="InterPro" id="IPR001436">
    <property type="entry name" value="Alpha-crystallin/sHSP_animal"/>
</dbReference>
<gene>
    <name evidence="6" type="ORF">SNE40_014020</name>
</gene>
<dbReference type="PANTHER" id="PTHR45640:SF26">
    <property type="entry name" value="RE23625P"/>
    <property type="match status" value="1"/>
</dbReference>
<dbReference type="Gene3D" id="2.60.40.790">
    <property type="match status" value="1"/>
</dbReference>
<dbReference type="PROSITE" id="PS01031">
    <property type="entry name" value="SHSP"/>
    <property type="match status" value="1"/>
</dbReference>
<dbReference type="GO" id="GO:0009408">
    <property type="term" value="P:response to heat"/>
    <property type="evidence" value="ECO:0007669"/>
    <property type="project" value="TreeGrafter"/>
</dbReference>
<evidence type="ECO:0000256" key="1">
    <source>
        <dbReference type="PIRNR" id="PIRNR036514"/>
    </source>
</evidence>
<dbReference type="EMBL" id="JAZGQO010000010">
    <property type="protein sequence ID" value="KAK6175590.1"/>
    <property type="molecule type" value="Genomic_DNA"/>
</dbReference>
<keyword evidence="2" id="KW-0479">Metal-binding</keyword>
<dbReference type="GO" id="GO:0046872">
    <property type="term" value="F:metal ion binding"/>
    <property type="evidence" value="ECO:0007669"/>
    <property type="project" value="UniProtKB-KW"/>
</dbReference>
<dbReference type="InterPro" id="IPR055269">
    <property type="entry name" value="Alpha-crystallin/HSP_16"/>
</dbReference>
<dbReference type="AlphaFoldDB" id="A0AAN8PRX0"/>
<dbReference type="GO" id="GO:0005634">
    <property type="term" value="C:nucleus"/>
    <property type="evidence" value="ECO:0007669"/>
    <property type="project" value="TreeGrafter"/>
</dbReference>
<feature type="domain" description="SHSP" evidence="5">
    <location>
        <begin position="57"/>
        <end position="165"/>
    </location>
</feature>
<accession>A0AAN8PRX0</accession>
<evidence type="ECO:0000313" key="7">
    <source>
        <dbReference type="Proteomes" id="UP001347796"/>
    </source>
</evidence>
<dbReference type="PRINTS" id="PR00299">
    <property type="entry name" value="ACRYSTALLIN"/>
</dbReference>
<dbReference type="CDD" id="cd06526">
    <property type="entry name" value="metazoan_ACD"/>
    <property type="match status" value="1"/>
</dbReference>
<keyword evidence="7" id="KW-1185">Reference proteome</keyword>
<comment type="similarity">
    <text evidence="1 3 4">Belongs to the small heat shock protein (HSP20) family.</text>
</comment>
<dbReference type="PIRSF" id="PIRSF036514">
    <property type="entry name" value="Sm_HSP_B1"/>
    <property type="match status" value="1"/>
</dbReference>
<organism evidence="6 7">
    <name type="scientific">Patella caerulea</name>
    <name type="common">Rayed Mediterranean limpet</name>
    <dbReference type="NCBI Taxonomy" id="87958"/>
    <lineage>
        <taxon>Eukaryota</taxon>
        <taxon>Metazoa</taxon>
        <taxon>Spiralia</taxon>
        <taxon>Lophotrochozoa</taxon>
        <taxon>Mollusca</taxon>
        <taxon>Gastropoda</taxon>
        <taxon>Patellogastropoda</taxon>
        <taxon>Patelloidea</taxon>
        <taxon>Patellidae</taxon>
        <taxon>Patella</taxon>
    </lineage>
</organism>
<proteinExistence type="inferred from homology"/>
<name>A0AAN8PRX0_PATCE</name>